<organism evidence="2 3">
    <name type="scientific">Temnothorax longispinosus</name>
    <dbReference type="NCBI Taxonomy" id="300112"/>
    <lineage>
        <taxon>Eukaryota</taxon>
        <taxon>Metazoa</taxon>
        <taxon>Ecdysozoa</taxon>
        <taxon>Arthropoda</taxon>
        <taxon>Hexapoda</taxon>
        <taxon>Insecta</taxon>
        <taxon>Pterygota</taxon>
        <taxon>Neoptera</taxon>
        <taxon>Endopterygota</taxon>
        <taxon>Hymenoptera</taxon>
        <taxon>Apocrita</taxon>
        <taxon>Aculeata</taxon>
        <taxon>Formicoidea</taxon>
        <taxon>Formicidae</taxon>
        <taxon>Myrmicinae</taxon>
        <taxon>Temnothorax</taxon>
    </lineage>
</organism>
<keyword evidence="1" id="KW-1133">Transmembrane helix</keyword>
<keyword evidence="1" id="KW-0472">Membrane</keyword>
<protein>
    <submittedName>
        <fullName evidence="2">Uncharacterized protein</fullName>
    </submittedName>
</protein>
<evidence type="ECO:0000313" key="2">
    <source>
        <dbReference type="EMBL" id="TGZ54186.1"/>
    </source>
</evidence>
<dbReference type="EMBL" id="QBLH01000808">
    <property type="protein sequence ID" value="TGZ54186.1"/>
    <property type="molecule type" value="Genomic_DNA"/>
</dbReference>
<feature type="transmembrane region" description="Helical" evidence="1">
    <location>
        <begin position="48"/>
        <end position="69"/>
    </location>
</feature>
<sequence length="175" mass="20606">MHYKIRSDKMILHEDEGFLYLKTLNDLDFRTIKPLLHIYRYSTHLQNIAINSTYAGFFLSFLFHNLILLDDGHGRILVLSANVRVKTVVRFNSMNHTLSLDKFELQIPGIHIFLIIYLCYLYKEIFYKLNYSTTHYIITVRLNGLGKHVYIVNVITPFFKNTIVNFVQEEATNAI</sequence>
<comment type="caution">
    <text evidence="2">The sequence shown here is derived from an EMBL/GenBank/DDBJ whole genome shotgun (WGS) entry which is preliminary data.</text>
</comment>
<keyword evidence="3" id="KW-1185">Reference proteome</keyword>
<evidence type="ECO:0000256" key="1">
    <source>
        <dbReference type="SAM" id="Phobius"/>
    </source>
</evidence>
<dbReference type="Proteomes" id="UP000310200">
    <property type="component" value="Unassembled WGS sequence"/>
</dbReference>
<dbReference type="AlphaFoldDB" id="A0A4S2KWZ4"/>
<keyword evidence="1" id="KW-0812">Transmembrane</keyword>
<reference evidence="2 3" key="1">
    <citation type="journal article" date="2019" name="Philos. Trans. R. Soc. Lond., B, Biol. Sci.">
        <title>Ant behaviour and brain gene expression of defending hosts depend on the ecological success of the intruding social parasite.</title>
        <authorList>
            <person name="Kaur R."/>
            <person name="Stoldt M."/>
            <person name="Jongepier E."/>
            <person name="Feldmeyer B."/>
            <person name="Menzel F."/>
            <person name="Bornberg-Bauer E."/>
            <person name="Foitzik S."/>
        </authorList>
    </citation>
    <scope>NUCLEOTIDE SEQUENCE [LARGE SCALE GENOMIC DNA]</scope>
    <source>
        <tissue evidence="2">Whole body</tissue>
    </source>
</reference>
<evidence type="ECO:0000313" key="3">
    <source>
        <dbReference type="Proteomes" id="UP000310200"/>
    </source>
</evidence>
<name>A0A4S2KWZ4_9HYME</name>
<feature type="transmembrane region" description="Helical" evidence="1">
    <location>
        <begin position="105"/>
        <end position="122"/>
    </location>
</feature>
<proteinExistence type="predicted"/>
<gene>
    <name evidence="2" type="ORF">DBV15_02428</name>
</gene>
<accession>A0A4S2KWZ4</accession>